<gene>
    <name evidence="2" type="ORF">MVEG_11385</name>
</gene>
<dbReference type="Proteomes" id="UP000243308">
    <property type="component" value="Unassembled WGS sequence"/>
</dbReference>
<keyword evidence="3" id="KW-1185">Reference proteome</keyword>
<evidence type="ECO:0000256" key="1">
    <source>
        <dbReference type="SAM" id="MobiDB-lite"/>
    </source>
</evidence>
<sequence length="628" mass="72788">MLNLIKLVELLHPYLDRQRLVQCALVNKLYYAAVMPLLFKHIPELKTPRQKDSFRRLVLQDYSWKEEHRLKKQRRKQREKRQKQRQKKQYQQIQQHPSQPELTISRCPDPESTVVPAQPDKPDQQPRSQTTVEESGGQQSAQPSHSLLEQYGKCIRTIPSLDNLLFCLQDPPLNPGELSKTPKWPSKFELLERFLSRCPCLKLSRWTLSDSNCLLPELLPLVIKYIIPATTHLILMGERHTPYNDDDSTWVERPTDPAMSTFTLELFLKNSSRNLELLSIDMAASWVTEKCDLGGDDDKMELIRSHFMTGIEHLQVLNAGRNRDAMACWSWIWKHAGSLKSLFIDESCKQFLLGLTGSVASHLGQLQNIHLGRKSMNITRDEVHFSDNDIGLLLSVGQGYKHIYLDMSARAGRLTAQYLPRHYTTLTEFTMEIGTSDDSFLVDILAFSPNLRKLMTIQDGWYPINDNSHFPKLKAEVFADLDPTSTRIYRPWECEATLEILLVKIVEIPLGDAEDGFCVHRLVYRRLARLTKLQSLWLGHEPTYVDKTGGCSSIVVGDVQADCLKMTLQSGLELLRTLKRMRHLCVEYLHHDMRAEEYMWILRNWLEFEHVWGIDYGNLTFWMGDFRV</sequence>
<reference evidence="2 3" key="1">
    <citation type="submission" date="2011-02" db="EMBL/GenBank/DDBJ databases">
        <title>The Genome Sequence of Mortierella verticillata NRRL 6337.</title>
        <authorList>
            <consortium name="The Broad Institute Genome Sequencing Platform"/>
            <person name="Russ C."/>
            <person name="Cuomo C."/>
            <person name="Burger G."/>
            <person name="Gray M.W."/>
            <person name="Holland P.W.H."/>
            <person name="King N."/>
            <person name="Lang F.B.F."/>
            <person name="Roger A.J."/>
            <person name="Ruiz-Trillo I."/>
            <person name="Young S.K."/>
            <person name="Zeng Q."/>
            <person name="Gargeya S."/>
            <person name="Alvarado L."/>
            <person name="Berlin A."/>
            <person name="Chapman S.B."/>
            <person name="Chen Z."/>
            <person name="Freedman E."/>
            <person name="Gellesch M."/>
            <person name="Goldberg J."/>
            <person name="Griggs A."/>
            <person name="Gujja S."/>
            <person name="Heilman E."/>
            <person name="Heiman D."/>
            <person name="Howarth C."/>
            <person name="Mehta T."/>
            <person name="Neiman D."/>
            <person name="Pearson M."/>
            <person name="Roberts A."/>
            <person name="Saif S."/>
            <person name="Shea T."/>
            <person name="Shenoy N."/>
            <person name="Sisk P."/>
            <person name="Stolte C."/>
            <person name="Sykes S."/>
            <person name="White J."/>
            <person name="Yandava C."/>
            <person name="Haas B."/>
            <person name="Nusbaum C."/>
            <person name="Birren B."/>
        </authorList>
    </citation>
    <scope>NUCLEOTIDE SEQUENCE [LARGE SCALE GENOMIC DNA]</scope>
    <source>
        <strain evidence="2 3">NRRL 6337</strain>
    </source>
</reference>
<dbReference type="AlphaFoldDB" id="A0A086TLN3"/>
<protein>
    <submittedName>
        <fullName evidence="2">Uncharacterized protein</fullName>
    </submittedName>
</protein>
<dbReference type="OrthoDB" id="2396061at2759"/>
<evidence type="ECO:0000313" key="3">
    <source>
        <dbReference type="Proteomes" id="UP000243308"/>
    </source>
</evidence>
<name>A0A086TLN3_9FUNG</name>
<feature type="compositionally biased region" description="Polar residues" evidence="1">
    <location>
        <begin position="125"/>
        <end position="144"/>
    </location>
</feature>
<feature type="compositionally biased region" description="Basic residues" evidence="1">
    <location>
        <begin position="70"/>
        <end position="88"/>
    </location>
</feature>
<evidence type="ECO:0000313" key="2">
    <source>
        <dbReference type="EMBL" id="KFH62860.1"/>
    </source>
</evidence>
<feature type="region of interest" description="Disordered" evidence="1">
    <location>
        <begin position="68"/>
        <end position="144"/>
    </location>
</feature>
<proteinExistence type="predicted"/>
<accession>A0A086TLN3</accession>
<dbReference type="EMBL" id="KN042430">
    <property type="protein sequence ID" value="KFH62860.1"/>
    <property type="molecule type" value="Genomic_DNA"/>
</dbReference>
<organism evidence="2 3">
    <name type="scientific">Podila verticillata NRRL 6337</name>
    <dbReference type="NCBI Taxonomy" id="1069443"/>
    <lineage>
        <taxon>Eukaryota</taxon>
        <taxon>Fungi</taxon>
        <taxon>Fungi incertae sedis</taxon>
        <taxon>Mucoromycota</taxon>
        <taxon>Mortierellomycotina</taxon>
        <taxon>Mortierellomycetes</taxon>
        <taxon>Mortierellales</taxon>
        <taxon>Mortierellaceae</taxon>
        <taxon>Podila</taxon>
    </lineage>
</organism>